<evidence type="ECO:0000313" key="1">
    <source>
        <dbReference type="EMBL" id="MFD0990373.1"/>
    </source>
</evidence>
<sequence>MMKVNYLGNLKTTKTKTSLISTLNEIKMKYIAKKTLKTPKTPNL</sequence>
<reference evidence="2" key="1">
    <citation type="journal article" date="2019" name="Int. J. Syst. Evol. Microbiol.">
        <title>The Global Catalogue of Microorganisms (GCM) 10K type strain sequencing project: providing services to taxonomists for standard genome sequencing and annotation.</title>
        <authorList>
            <consortium name="The Broad Institute Genomics Platform"/>
            <consortium name="The Broad Institute Genome Sequencing Center for Infectious Disease"/>
            <person name="Wu L."/>
            <person name="Ma J."/>
        </authorList>
    </citation>
    <scope>NUCLEOTIDE SEQUENCE [LARGE SCALE GENOMIC DNA]</scope>
    <source>
        <strain evidence="2">CCUG 62414</strain>
    </source>
</reference>
<gene>
    <name evidence="1" type="ORF">ACFQ1R_09715</name>
</gene>
<evidence type="ECO:0000313" key="2">
    <source>
        <dbReference type="Proteomes" id="UP001597061"/>
    </source>
</evidence>
<dbReference type="Proteomes" id="UP001597061">
    <property type="component" value="Unassembled WGS sequence"/>
</dbReference>
<proteinExistence type="predicted"/>
<keyword evidence="2" id="KW-1185">Reference proteome</keyword>
<organism evidence="1 2">
    <name type="scientific">Mariniflexile jejuense</name>
    <dbReference type="NCBI Taxonomy" id="1173582"/>
    <lineage>
        <taxon>Bacteria</taxon>
        <taxon>Pseudomonadati</taxon>
        <taxon>Bacteroidota</taxon>
        <taxon>Flavobacteriia</taxon>
        <taxon>Flavobacteriales</taxon>
        <taxon>Flavobacteriaceae</taxon>
        <taxon>Mariniflexile</taxon>
    </lineage>
</organism>
<dbReference type="EMBL" id="JBHTJI010000001">
    <property type="protein sequence ID" value="MFD0990373.1"/>
    <property type="molecule type" value="Genomic_DNA"/>
</dbReference>
<accession>A0ABW3JIV9</accession>
<comment type="caution">
    <text evidence="1">The sequence shown here is derived from an EMBL/GenBank/DDBJ whole genome shotgun (WGS) entry which is preliminary data.</text>
</comment>
<name>A0ABW3JIV9_9FLAO</name>
<protein>
    <submittedName>
        <fullName evidence="1">Uncharacterized protein</fullName>
    </submittedName>
</protein>